<keyword evidence="1 3" id="KW-0853">WD repeat</keyword>
<dbReference type="SUPFAM" id="SSF63829">
    <property type="entry name" value="Calcium-dependent phosphotriesterase"/>
    <property type="match status" value="1"/>
</dbReference>
<dbReference type="Gene3D" id="2.130.10.10">
    <property type="entry name" value="YVTN repeat-like/Quinoprotein amine dehydrogenase"/>
    <property type="match status" value="3"/>
</dbReference>
<dbReference type="EMBL" id="JACJTU010000088">
    <property type="protein sequence ID" value="MBD2739481.1"/>
    <property type="molecule type" value="Genomic_DNA"/>
</dbReference>
<keyword evidence="10" id="KW-1185">Reference proteome</keyword>
<name>A0ABR8KL04_9NOSO</name>
<dbReference type="PROSITE" id="PS50294">
    <property type="entry name" value="WD_REPEATS_REGION"/>
    <property type="match status" value="7"/>
</dbReference>
<evidence type="ECO:0000259" key="8">
    <source>
        <dbReference type="Pfam" id="PF24096"/>
    </source>
</evidence>
<dbReference type="PANTHER" id="PTHR19848">
    <property type="entry name" value="WD40 REPEAT PROTEIN"/>
    <property type="match status" value="1"/>
</dbReference>
<dbReference type="InterPro" id="IPR001680">
    <property type="entry name" value="WD40_rpt"/>
</dbReference>
<dbReference type="InterPro" id="IPR011600">
    <property type="entry name" value="Pept_C14_caspase"/>
</dbReference>
<feature type="compositionally biased region" description="Low complexity" evidence="5">
    <location>
        <begin position="1193"/>
        <end position="1207"/>
    </location>
</feature>
<evidence type="ECO:0000256" key="4">
    <source>
        <dbReference type="SAM" id="Coils"/>
    </source>
</evidence>
<comment type="caution">
    <text evidence="9">The sequence shown here is derived from an EMBL/GenBank/DDBJ whole genome shotgun (WGS) entry which is preliminary data.</text>
</comment>
<dbReference type="SUPFAM" id="SSF53474">
    <property type="entry name" value="alpha/beta-Hydrolases"/>
    <property type="match status" value="1"/>
</dbReference>
<dbReference type="Proteomes" id="UP000637383">
    <property type="component" value="Unassembled WGS sequence"/>
</dbReference>
<keyword evidence="2" id="KW-0677">Repeat</keyword>
<feature type="domain" description="Peptidase C14 caspase" evidence="6">
    <location>
        <begin position="20"/>
        <end position="284"/>
    </location>
</feature>
<organism evidence="9 10">
    <name type="scientific">Nostoc paludosum FACHB-159</name>
    <dbReference type="NCBI Taxonomy" id="2692908"/>
    <lineage>
        <taxon>Bacteria</taxon>
        <taxon>Bacillati</taxon>
        <taxon>Cyanobacteriota</taxon>
        <taxon>Cyanophyceae</taxon>
        <taxon>Nostocales</taxon>
        <taxon>Nostocaceae</taxon>
        <taxon>Nostoc</taxon>
    </lineage>
</organism>
<dbReference type="Pfam" id="PF24096">
    <property type="entry name" value="DUF7379"/>
    <property type="match status" value="1"/>
</dbReference>
<dbReference type="RefSeq" id="WP_190959980.1">
    <property type="nucleotide sequence ID" value="NZ_JACJTU010000088.1"/>
</dbReference>
<dbReference type="InterPro" id="IPR029058">
    <property type="entry name" value="AB_hydrolase_fold"/>
</dbReference>
<dbReference type="CDD" id="cd00200">
    <property type="entry name" value="WD40"/>
    <property type="match status" value="2"/>
</dbReference>
<feature type="domain" description="Novel STAND NTPase 1" evidence="7">
    <location>
        <begin position="1550"/>
        <end position="1726"/>
    </location>
</feature>
<feature type="domain" description="DUF7379" evidence="8">
    <location>
        <begin position="879"/>
        <end position="1010"/>
    </location>
</feature>
<dbReference type="SUPFAM" id="SSF52129">
    <property type="entry name" value="Caspase-like"/>
    <property type="match status" value="2"/>
</dbReference>
<feature type="repeat" description="WD" evidence="3">
    <location>
        <begin position="2263"/>
        <end position="2295"/>
    </location>
</feature>
<keyword evidence="4" id="KW-0175">Coiled coil</keyword>
<reference evidence="9 10" key="1">
    <citation type="journal article" date="2020" name="ISME J.">
        <title>Comparative genomics reveals insights into cyanobacterial evolution and habitat adaptation.</title>
        <authorList>
            <person name="Chen M.Y."/>
            <person name="Teng W.K."/>
            <person name="Zhao L."/>
            <person name="Hu C.X."/>
            <person name="Zhou Y.K."/>
            <person name="Han B.P."/>
            <person name="Song L.R."/>
            <person name="Shu W.S."/>
        </authorList>
    </citation>
    <scope>NUCLEOTIDE SEQUENCE [LARGE SCALE GENOMIC DNA]</scope>
    <source>
        <strain evidence="9 10">FACHB-159</strain>
    </source>
</reference>
<dbReference type="Pfam" id="PF00656">
    <property type="entry name" value="Peptidase_C14"/>
    <property type="match status" value="2"/>
</dbReference>
<dbReference type="InterPro" id="IPR027417">
    <property type="entry name" value="P-loop_NTPase"/>
</dbReference>
<dbReference type="Gene3D" id="3.40.50.300">
    <property type="entry name" value="P-loop containing nucleotide triphosphate hydrolases"/>
    <property type="match status" value="1"/>
</dbReference>
<evidence type="ECO:0000313" key="9">
    <source>
        <dbReference type="EMBL" id="MBD2739481.1"/>
    </source>
</evidence>
<feature type="region of interest" description="Disordered" evidence="5">
    <location>
        <begin position="1611"/>
        <end position="1636"/>
    </location>
</feature>
<feature type="repeat" description="WD" evidence="3">
    <location>
        <begin position="2222"/>
        <end position="2253"/>
    </location>
</feature>
<evidence type="ECO:0000256" key="1">
    <source>
        <dbReference type="ARBA" id="ARBA00022574"/>
    </source>
</evidence>
<dbReference type="PANTHER" id="PTHR19848:SF8">
    <property type="entry name" value="F-BOX AND WD REPEAT DOMAIN CONTAINING 7"/>
    <property type="match status" value="1"/>
</dbReference>
<dbReference type="InterPro" id="IPR029030">
    <property type="entry name" value="Caspase-like_dom_sf"/>
</dbReference>
<feature type="region of interest" description="Disordered" evidence="5">
    <location>
        <begin position="1148"/>
        <end position="1237"/>
    </location>
</feature>
<gene>
    <name evidence="9" type="ORF">H6H03_37455</name>
</gene>
<evidence type="ECO:0000313" key="10">
    <source>
        <dbReference type="Proteomes" id="UP000637383"/>
    </source>
</evidence>
<feature type="repeat" description="WD" evidence="3">
    <location>
        <begin position="2565"/>
        <end position="2594"/>
    </location>
</feature>
<feature type="repeat" description="WD" evidence="3">
    <location>
        <begin position="2426"/>
        <end position="2458"/>
    </location>
</feature>
<dbReference type="InterPro" id="IPR049052">
    <property type="entry name" value="nSTAND1"/>
</dbReference>
<feature type="repeat" description="WD" evidence="3">
    <location>
        <begin position="2168"/>
        <end position="2202"/>
    </location>
</feature>
<dbReference type="Gene3D" id="3.40.50.1460">
    <property type="match status" value="2"/>
</dbReference>
<dbReference type="SMART" id="SM00320">
    <property type="entry name" value="WD40"/>
    <property type="match status" value="13"/>
</dbReference>
<dbReference type="InterPro" id="IPR015943">
    <property type="entry name" value="WD40/YVTN_repeat-like_dom_sf"/>
</dbReference>
<feature type="repeat" description="WD" evidence="3">
    <location>
        <begin position="2466"/>
        <end position="2498"/>
    </location>
</feature>
<evidence type="ECO:0000256" key="2">
    <source>
        <dbReference type="ARBA" id="ARBA00022737"/>
    </source>
</evidence>
<feature type="repeat" description="WD" evidence="3">
    <location>
        <begin position="2124"/>
        <end position="2157"/>
    </location>
</feature>
<feature type="compositionally biased region" description="Polar residues" evidence="5">
    <location>
        <begin position="1208"/>
        <end position="1232"/>
    </location>
</feature>
<dbReference type="Gene3D" id="3.40.50.1820">
    <property type="entry name" value="alpha/beta hydrolase"/>
    <property type="match status" value="1"/>
</dbReference>
<feature type="compositionally biased region" description="Polar residues" evidence="5">
    <location>
        <begin position="1616"/>
        <end position="1631"/>
    </location>
</feature>
<feature type="compositionally biased region" description="Polar residues" evidence="5">
    <location>
        <begin position="1756"/>
        <end position="1765"/>
    </location>
</feature>
<sequence length="2745" mass="310498">MVNNSQVFSPTQEIGIRNLYALLVGIDNYKVSNSNLNGCVNDIEDVENFLKKRVNNSQIEKLINEQATRQNVIDKFENHLCKAGKDDVVLFYFCGHGAQEEAAKELHFLEYEKELGKKKLETIVCHDSRTTGEDGIEIQDLANKELRYLISKVAKNEPHILVVFDCCHSSSGTRDTDRKEGVRRTDSRPSRAYDKFCFAHDPQIKQGLENRKFPEGKHVFISACLHTETAKEFIDLEGNSRGLFSYFFLKELNSLNATLSYNDLLREVSSRVNGYRRDQTPQVEPIGMTSEELNKMSFLGDKKVIKPRDPYFILSRRDRKVDNAGQLIQEAEWVINGGTFLNLQKDSKLAVYREHSTTDEMKNEENKDKNKLGEIKITTVRVTESVVTFTSKPESKDSIFYAVLTERQLPSVSFYLEGDDQVLNQVKALLKDSPFVAIEGDRNKTHYCLYADNQQFRITDANDRLLVEPIEGYDVNLAVKQVEHIARWRKTREMENPSTTIPKNAIEIEIWHNGKRLTDSHPRLEYQYKDGTWGEEPTIQLKLKNTFQRRLYCTILDIADDYSVSFPEILPEGGDRSWIQLEPGQEYWAGLDESDGHEPQDIPLAIPEEVLNKGVTEYQDLFKLVASTRQFNSSDFLQNSLSIAQPPDRQVARQQKLPNDDWITEQFSLTCVRPKDYKKLTPEVEKEISSGITIKTPPGLSASARFKTTKSATRSMSSSALPSLLEETEAFQFTTSRSFEQGLDVLELQVDTSTINAVKPDSPMIISVNQPLQPNERILAVAHDGQFYLPLGIGQAENDKTEIKIEYLCDPQGLNSDEREIRQAIQLCFRKVVLDNLGRKSSYAWLRKATVNGDGTVSYTDKEDIDTVKAAVAKAKNIVLYIHGIIGDTESMIPSVRYAKANVNEQLKSVEELYDLVLAFDYESLNTPIEETARILKNQLAAVGLTPNHGKTLHIVAHSMGGLVSRSFIEQGNGNEVVSHLIMVGTPNGGSPWATVHDLATTLLSFGLNFSYVPLVPSLLKKLVEAMSVTLREMHSTKSSFFSELKTSVSSRCPYSIIAGSTALIDQASNVKQLLDVLKKQVRRAIEFPFGDEENDIAVAVNSIIDVPQDGSSTVNILDTIACDHLSYFRQTEGLKAIASAISQAFGYPPEPLPPSRSSSPGPRPNPSPVSSGKTGAQPTGKSSKNTSKERTSGSSASSGTKSSISANTLESQTLPSSAQKTASVSPQSNQNHETRTTKWFDTTHVVAIGINDYTRPIAKLENAVNDAETICELFSEKHLLSREPVKHYKLLDEQATLDKIRQNLKSLKTEVKENDRLILYFAGHGIALPMEIVQNATADKSEAPLSNKPQGYLIPQDAEYDNLESYLSMSEFIQSLSDIQCRHCLIILDCCYAGAVRWSLGQDRQVLHKKVFPSVLDLYIDSPAWQILTSSAEDQTANDVLHHLQLKENNRDSNGKSNSPFVTFLEKGLNREADIQPEDGIITINELITYLDDRVEKFTNEAQKRQTPQLCDFPPEKHKRGRFVFLLKEFAEVKKDLPPDPEISNKYNPYRGLESYTEHDGAVFFGREKLIEKLSERVQNDPFTIVLGQSGAGKSSLVKAGLVPKLRKISEETEPSQQSNPEEKTTQQSESKSKAPPVKWVAEIFRPGQLPATALEKALKKLKLTKITDSTKRLLVIDQFEEVETQCRDENEKKNFWNKLIEQLKNTSNKLHLVFTLRSDFEPLLRSKFEDAINHKFNSENDKSKSKGRSKDKSTNVPKSTNDQSKLGIDWVSARFIVPDMEREELQDAIEKPAKETAVFFTLDPNPDKEKPSSRTLVQQLVKEVEGMPGALPLLSFALYIMYRSFAKRYVDAVNEDKRIKREITWDDYRDSLDGEGVSGSLTKRATEEYDQLLTDAHRAMLRRVMLRMISLQGGELARRQVPKKELEYLSQEENARVQKVIQSFSDARLIVEGSSSQGEPYLEPAHDALVKGWSKLQEWIEKEKENLLLQRRLVASTRDWSSQGCNQDSPLLWNQDIARLEQLKKIAQSDKYWLNELELRFFEASVKLRDQQEQEKLERILDANISSSQMLFASNKRLDALANLINIGNTLQEELIKYEYSRLRFLIIFGKLFNELAEYNSINAHEGIVSSISFSPEEDEIFASVGYHDRIIKFWRRDGTQIKIMESTHLLPIRDLTFSSDGKMLASASEDGTVKLWQTRIIKEPEGSNQFIFVEQYGMPKVHEDDVSSISFNEKYKIIVSASSDETVKLWCYENNIFKSILRHKDQVLCVSFSPNGEMIVSGDRSGNIRLWNADGKLLKEFQAHSNSISTVSFSPDNKTLISCSSDKYIRLWSLHKESIEKPIIEFSEDEEVYFATFSPDGKKIASANKDGTIVIRFTDGKIIKKLKGHRGFVSKVRFSPNGKFLISSGEDGTIKFWHCQSKFEGHDDEIWGIDFNANGETMITASSDKTARLWKRNGDCIRILAHESKVYDAKLSPDGNTIVTVTVDGVIRIWNNIQANDHKVLCKPIYISGAIANNISFSPTDDIFLIAGKDGTIKVFNFKGKLLAQKPTREKNLIMATFSNNGQVIASSSTDKTVKLWKFDNDSLSQIIESLTDFEENVYHISFSHDNQKFATVNQSSDFFEIKVWDLGGKIIKSIKGSHKGSIRDLKFNQNDNMIALVTSHCFEFWNINGILLKSIQLNDINNDINTIFRATISPDWSVIALSYPKNDYENKVEFWNLNLKEAVEDAHRYISEYLKLG</sequence>
<evidence type="ECO:0000259" key="6">
    <source>
        <dbReference type="Pfam" id="PF00656"/>
    </source>
</evidence>
<feature type="domain" description="Novel STAND NTPase 1" evidence="7">
    <location>
        <begin position="1771"/>
        <end position="2008"/>
    </location>
</feature>
<protein>
    <submittedName>
        <fullName evidence="9">Caspase family protein</fullName>
    </submittedName>
</protein>
<proteinExistence type="predicted"/>
<feature type="repeat" description="WD" evidence="3">
    <location>
        <begin position="2389"/>
        <end position="2420"/>
    </location>
</feature>
<feature type="repeat" description="WD" evidence="3">
    <location>
        <begin position="2304"/>
        <end position="2345"/>
    </location>
</feature>
<dbReference type="Pfam" id="PF20703">
    <property type="entry name" value="nSTAND1"/>
    <property type="match status" value="2"/>
</dbReference>
<dbReference type="SUPFAM" id="SSF50978">
    <property type="entry name" value="WD40 repeat-like"/>
    <property type="match status" value="2"/>
</dbReference>
<dbReference type="PROSITE" id="PS50082">
    <property type="entry name" value="WD_REPEATS_2"/>
    <property type="match status" value="9"/>
</dbReference>
<dbReference type="InterPro" id="IPR036322">
    <property type="entry name" value="WD40_repeat_dom_sf"/>
</dbReference>
<evidence type="ECO:0000259" key="7">
    <source>
        <dbReference type="Pfam" id="PF20703"/>
    </source>
</evidence>
<feature type="compositionally biased region" description="Basic and acidic residues" evidence="5">
    <location>
        <begin position="1739"/>
        <end position="1755"/>
    </location>
</feature>
<dbReference type="InterPro" id="IPR055803">
    <property type="entry name" value="DUF7379"/>
</dbReference>
<feature type="compositionally biased region" description="Polar residues" evidence="5">
    <location>
        <begin position="1173"/>
        <end position="1186"/>
    </location>
</feature>
<evidence type="ECO:0000256" key="3">
    <source>
        <dbReference type="PROSITE-ProRule" id="PRU00221"/>
    </source>
</evidence>
<feature type="domain" description="Peptidase C14 caspase" evidence="6">
    <location>
        <begin position="1246"/>
        <end position="1512"/>
    </location>
</feature>
<feature type="coiled-coil region" evidence="4">
    <location>
        <begin position="1258"/>
        <end position="1318"/>
    </location>
</feature>
<dbReference type="Pfam" id="PF00400">
    <property type="entry name" value="WD40"/>
    <property type="match status" value="10"/>
</dbReference>
<accession>A0ABR8KL04</accession>
<evidence type="ECO:0000256" key="5">
    <source>
        <dbReference type="SAM" id="MobiDB-lite"/>
    </source>
</evidence>
<dbReference type="SUPFAM" id="SSF52540">
    <property type="entry name" value="P-loop containing nucleoside triphosphate hydrolases"/>
    <property type="match status" value="1"/>
</dbReference>
<feature type="region of interest" description="Disordered" evidence="5">
    <location>
        <begin position="1739"/>
        <end position="1765"/>
    </location>
</feature>